<evidence type="ECO:0000256" key="1">
    <source>
        <dbReference type="ARBA" id="ARBA00023118"/>
    </source>
</evidence>
<protein>
    <submittedName>
        <fullName evidence="2">CRISPR-associated protein Cas5 family</fullName>
    </submittedName>
</protein>
<dbReference type="OrthoDB" id="374887at2157"/>
<dbReference type="eggNOG" id="arCOG02758">
    <property type="taxonomic scope" value="Archaea"/>
</dbReference>
<dbReference type="GO" id="GO:0051607">
    <property type="term" value="P:defense response to virus"/>
    <property type="evidence" value="ECO:0007669"/>
    <property type="project" value="UniProtKB-KW"/>
</dbReference>
<dbReference type="InterPro" id="IPR013422">
    <property type="entry name" value="CRISPR-assoc_prot_Cas5_N"/>
</dbReference>
<dbReference type="HOGENOM" id="CLU_1213855_0_0_2"/>
<dbReference type="AlphaFoldDB" id="D7DSW0"/>
<dbReference type="Proteomes" id="UP000007722">
    <property type="component" value="Chromosome"/>
</dbReference>
<keyword evidence="1" id="KW-0051">Antiviral defense</keyword>
<gene>
    <name evidence="2" type="ordered locus">Mvol_0561</name>
</gene>
<dbReference type="NCBIfam" id="TIGR02593">
    <property type="entry name" value="CRISPR_cas5"/>
    <property type="match status" value="1"/>
</dbReference>
<dbReference type="InParanoid" id="D7DSW0"/>
<reference evidence="2 3" key="1">
    <citation type="submission" date="2010-05" db="EMBL/GenBank/DDBJ databases">
        <title>Complete sequence of Methanococcus voltae A3.</title>
        <authorList>
            <consortium name="US DOE Joint Genome Institute"/>
            <person name="Lucas S."/>
            <person name="Copeland A."/>
            <person name="Lapidus A."/>
            <person name="Cheng J.-F."/>
            <person name="Bruce D."/>
            <person name="Goodwin L."/>
            <person name="Pitluck S."/>
            <person name="Lowry S."/>
            <person name="Clum A."/>
            <person name="Land M."/>
            <person name="Hauser L."/>
            <person name="Kyrpides N."/>
            <person name="Mikhailova N."/>
            <person name="Whitman W.B."/>
            <person name="Woyke T."/>
        </authorList>
    </citation>
    <scope>NUCLEOTIDE SEQUENCE [LARGE SCALE GENOMIC DNA]</scope>
    <source>
        <strain evidence="3">ATCC BAA-1334 / A3</strain>
    </source>
</reference>
<accession>D7DSW0</accession>
<dbReference type="CDD" id="cd09693">
    <property type="entry name" value="Cas5_I"/>
    <property type="match status" value="1"/>
</dbReference>
<dbReference type="STRING" id="456320.Mvol_0561"/>
<dbReference type="EMBL" id="CP002057">
    <property type="protein sequence ID" value="ADI36220.1"/>
    <property type="molecule type" value="Genomic_DNA"/>
</dbReference>
<proteinExistence type="predicted"/>
<evidence type="ECO:0000313" key="3">
    <source>
        <dbReference type="Proteomes" id="UP000007722"/>
    </source>
</evidence>
<name>D7DSW0_METV3</name>
<sequence>MKLLHVQFQAYTATFKMPNINSGTMVSIPVPLYSTIVGIISSCMGRELQRDETKIGFKYSYENKGKDLETTHRLKYDGGLLKQNSENSVTAREFHIKPILDIYLSNLNLKEYFLNPVWTPSLGRSQDVAWITKIEEIDAENITNGKIKATLVPIDSLKGKTVPGRLIQATDYYYNYDCENSKKYGYGHNRTFETPQIYIATPHSKKGIDIEMDNLYQINTTYNDDGNTTNIEIVSDNEVIYLHKLGGY</sequence>
<evidence type="ECO:0000313" key="2">
    <source>
        <dbReference type="EMBL" id="ADI36220.1"/>
    </source>
</evidence>
<organism evidence="2 3">
    <name type="scientific">Methanococcus voltae (strain ATCC BAA-1334 / A3)</name>
    <dbReference type="NCBI Taxonomy" id="456320"/>
    <lineage>
        <taxon>Archaea</taxon>
        <taxon>Methanobacteriati</taxon>
        <taxon>Methanobacteriota</taxon>
        <taxon>Methanomada group</taxon>
        <taxon>Methanococci</taxon>
        <taxon>Methanococcales</taxon>
        <taxon>Methanococcaceae</taxon>
        <taxon>Methanococcus</taxon>
    </lineage>
</organism>
<keyword evidence="3" id="KW-1185">Reference proteome</keyword>
<dbReference type="KEGG" id="mvo:Mvol_0561"/>